<keyword evidence="3" id="KW-1185">Reference proteome</keyword>
<evidence type="ECO:0000256" key="1">
    <source>
        <dbReference type="SAM" id="Phobius"/>
    </source>
</evidence>
<keyword evidence="1" id="KW-0812">Transmembrane</keyword>
<comment type="caution">
    <text evidence="2">The sequence shown here is derived from an EMBL/GenBank/DDBJ whole genome shotgun (WGS) entry which is preliminary data.</text>
</comment>
<evidence type="ECO:0000313" key="3">
    <source>
        <dbReference type="Proteomes" id="UP001500212"/>
    </source>
</evidence>
<organism evidence="2 3">
    <name type="scientific">Actinoallomurus liliacearum</name>
    <dbReference type="NCBI Taxonomy" id="1080073"/>
    <lineage>
        <taxon>Bacteria</taxon>
        <taxon>Bacillati</taxon>
        <taxon>Actinomycetota</taxon>
        <taxon>Actinomycetes</taxon>
        <taxon>Streptosporangiales</taxon>
        <taxon>Thermomonosporaceae</taxon>
        <taxon>Actinoallomurus</taxon>
    </lineage>
</organism>
<dbReference type="EMBL" id="BAABHJ010000005">
    <property type="protein sequence ID" value="GAA4606702.1"/>
    <property type="molecule type" value="Genomic_DNA"/>
</dbReference>
<feature type="transmembrane region" description="Helical" evidence="1">
    <location>
        <begin position="7"/>
        <end position="26"/>
    </location>
</feature>
<reference evidence="3" key="1">
    <citation type="journal article" date="2019" name="Int. J. Syst. Evol. Microbiol.">
        <title>The Global Catalogue of Microorganisms (GCM) 10K type strain sequencing project: providing services to taxonomists for standard genome sequencing and annotation.</title>
        <authorList>
            <consortium name="The Broad Institute Genomics Platform"/>
            <consortium name="The Broad Institute Genome Sequencing Center for Infectious Disease"/>
            <person name="Wu L."/>
            <person name="Ma J."/>
        </authorList>
    </citation>
    <scope>NUCLEOTIDE SEQUENCE [LARGE SCALE GENOMIC DNA]</scope>
    <source>
        <strain evidence="3">JCM 17938</strain>
    </source>
</reference>
<keyword evidence="1" id="KW-0472">Membrane</keyword>
<evidence type="ECO:0000313" key="2">
    <source>
        <dbReference type="EMBL" id="GAA4606702.1"/>
    </source>
</evidence>
<sequence length="61" mass="6860">MSRHRFDLSSLIAAVVFLGIAMRYLAGSPPTWVLPGIPVALGVVLVFRVIFRARRREPRAR</sequence>
<keyword evidence="1" id="KW-1133">Transmembrane helix</keyword>
<gene>
    <name evidence="2" type="ORF">GCM10023195_24540</name>
</gene>
<accession>A0ABP8TF50</accession>
<evidence type="ECO:0008006" key="4">
    <source>
        <dbReference type="Google" id="ProtNLM"/>
    </source>
</evidence>
<feature type="transmembrane region" description="Helical" evidence="1">
    <location>
        <begin position="32"/>
        <end position="51"/>
    </location>
</feature>
<proteinExistence type="predicted"/>
<protein>
    <recommendedName>
        <fullName evidence="4">PEP-CTERM protein-sorting domain-containing protein</fullName>
    </recommendedName>
</protein>
<dbReference type="Proteomes" id="UP001500212">
    <property type="component" value="Unassembled WGS sequence"/>
</dbReference>
<dbReference type="RefSeq" id="WP_345353043.1">
    <property type="nucleotide sequence ID" value="NZ_BAABHJ010000005.1"/>
</dbReference>
<name>A0ABP8TF50_9ACTN</name>